<dbReference type="Proteomes" id="UP000265566">
    <property type="component" value="Chromosome 6"/>
</dbReference>
<name>A0A396HGL8_MEDTR</name>
<feature type="region of interest" description="Disordered" evidence="2">
    <location>
        <begin position="1"/>
        <end position="22"/>
    </location>
</feature>
<organism evidence="3 4">
    <name type="scientific">Medicago truncatula</name>
    <name type="common">Barrel medic</name>
    <name type="synonym">Medicago tribuloides</name>
    <dbReference type="NCBI Taxonomy" id="3880"/>
    <lineage>
        <taxon>Eukaryota</taxon>
        <taxon>Viridiplantae</taxon>
        <taxon>Streptophyta</taxon>
        <taxon>Embryophyta</taxon>
        <taxon>Tracheophyta</taxon>
        <taxon>Spermatophyta</taxon>
        <taxon>Magnoliopsida</taxon>
        <taxon>eudicotyledons</taxon>
        <taxon>Gunneridae</taxon>
        <taxon>Pentapetalae</taxon>
        <taxon>rosids</taxon>
        <taxon>fabids</taxon>
        <taxon>Fabales</taxon>
        <taxon>Fabaceae</taxon>
        <taxon>Papilionoideae</taxon>
        <taxon>50 kb inversion clade</taxon>
        <taxon>NPAAA clade</taxon>
        <taxon>Hologalegina</taxon>
        <taxon>IRL clade</taxon>
        <taxon>Trifolieae</taxon>
        <taxon>Medicago</taxon>
    </lineage>
</organism>
<feature type="compositionally biased region" description="Acidic residues" evidence="2">
    <location>
        <begin position="10"/>
        <end position="22"/>
    </location>
</feature>
<dbReference type="PANTHER" id="PTHR33144:SF16">
    <property type="entry name" value="OS02G0129000 PROTEIN"/>
    <property type="match status" value="1"/>
</dbReference>
<accession>A0A396HGL8</accession>
<evidence type="ECO:0000256" key="2">
    <source>
        <dbReference type="SAM" id="MobiDB-lite"/>
    </source>
</evidence>
<evidence type="ECO:0000313" key="4">
    <source>
        <dbReference type="Proteomes" id="UP000265566"/>
    </source>
</evidence>
<feature type="coiled-coil region" evidence="1">
    <location>
        <begin position="312"/>
        <end position="346"/>
    </location>
</feature>
<proteinExistence type="predicted"/>
<evidence type="ECO:0000313" key="3">
    <source>
        <dbReference type="EMBL" id="RHN51738.1"/>
    </source>
</evidence>
<keyword evidence="1" id="KW-0175">Coiled coil</keyword>
<protein>
    <submittedName>
        <fullName evidence="3">Putative transposase, Ptta/En/Spm, plant</fullName>
    </submittedName>
</protein>
<dbReference type="EMBL" id="PSQE01000006">
    <property type="protein sequence ID" value="RHN51738.1"/>
    <property type="molecule type" value="Genomic_DNA"/>
</dbReference>
<comment type="caution">
    <text evidence="3">The sequence shown here is derived from an EMBL/GenBank/DDBJ whole genome shotgun (WGS) entry which is preliminary data.</text>
</comment>
<gene>
    <name evidence="3" type="ORF">MtrunA17_Chr6g0472201</name>
</gene>
<reference evidence="4" key="1">
    <citation type="journal article" date="2018" name="Nat. Plants">
        <title>Whole-genome landscape of Medicago truncatula symbiotic genes.</title>
        <authorList>
            <person name="Pecrix Y."/>
            <person name="Staton S.E."/>
            <person name="Sallet E."/>
            <person name="Lelandais-Briere C."/>
            <person name="Moreau S."/>
            <person name="Carrere S."/>
            <person name="Blein T."/>
            <person name="Jardinaud M.F."/>
            <person name="Latrasse D."/>
            <person name="Zouine M."/>
            <person name="Zahm M."/>
            <person name="Kreplak J."/>
            <person name="Mayjonade B."/>
            <person name="Satge C."/>
            <person name="Perez M."/>
            <person name="Cauet S."/>
            <person name="Marande W."/>
            <person name="Chantry-Darmon C."/>
            <person name="Lopez-Roques C."/>
            <person name="Bouchez O."/>
            <person name="Berard A."/>
            <person name="Debelle F."/>
            <person name="Munos S."/>
            <person name="Bendahmane A."/>
            <person name="Berges H."/>
            <person name="Niebel A."/>
            <person name="Buitink J."/>
            <person name="Frugier F."/>
            <person name="Benhamed M."/>
            <person name="Crespi M."/>
            <person name="Gouzy J."/>
            <person name="Gamas P."/>
        </authorList>
    </citation>
    <scope>NUCLEOTIDE SEQUENCE [LARGE SCALE GENOMIC DNA]</scope>
    <source>
        <strain evidence="4">cv. Jemalong A17</strain>
    </source>
</reference>
<feature type="region of interest" description="Disordered" evidence="2">
    <location>
        <begin position="394"/>
        <end position="419"/>
    </location>
</feature>
<dbReference type="Pfam" id="PF03004">
    <property type="entry name" value="Transposase_24"/>
    <property type="match status" value="1"/>
</dbReference>
<dbReference type="InterPro" id="IPR004252">
    <property type="entry name" value="Probable_transposase_24"/>
</dbReference>
<dbReference type="Gramene" id="rna36248">
    <property type="protein sequence ID" value="RHN51738.1"/>
    <property type="gene ID" value="gene36248"/>
</dbReference>
<feature type="compositionally biased region" description="Acidic residues" evidence="2">
    <location>
        <begin position="396"/>
        <end position="419"/>
    </location>
</feature>
<dbReference type="AlphaFoldDB" id="A0A396HGL8"/>
<dbReference type="PANTHER" id="PTHR33144">
    <property type="entry name" value="OS10G0409366 PROTEIN-RELATED"/>
    <property type="match status" value="1"/>
</dbReference>
<sequence>MRKEQHVIEEAGDEDIEENEMEDDMENDINYESDEIEGADENEVEGLIRKRKRGKTLCKNIHARDFKNRQEITLNEEGQPIGPDEKRVAELSSFLGTVARSADLCTLTFNNWKALVKTWNDEEIDPVWEYVNEKYIIPEKGKKDVFAIVSDAWRRYKYLIKKNHFTKYKTMRERLKNRPEEVPEEDFKKLLVYWRDKNSQEVSLQNAQNIAQLKWRHRTGNKAFAVIREKMRVSNEDKEPPSQAEMFIATRQSKKGKELDQETNTAIIKLQDLIEKHGKPSEEAFQSVCGKEKPGRLRCHGRTTTMTLLKRNEEIARLRKEHNDEVKQFRDQIQEIEEKRRKETKAMEGKIQILLKAMLSQNTTGLDTEALADLITTSTADAKNVLRSSTSIFAQDDNEMNNDDINEEFEDLEAQDEEI</sequence>
<evidence type="ECO:0000256" key="1">
    <source>
        <dbReference type="SAM" id="Coils"/>
    </source>
</evidence>